<dbReference type="InterPro" id="IPR029060">
    <property type="entry name" value="PIN-like_dom_sf"/>
</dbReference>
<dbReference type="SUPFAM" id="SSF47807">
    <property type="entry name" value="5' to 3' exonuclease, C-terminal subdomain"/>
    <property type="match status" value="1"/>
</dbReference>
<dbReference type="NCBIfam" id="NF004397">
    <property type="entry name" value="PRK05755.1"/>
    <property type="match status" value="1"/>
</dbReference>
<evidence type="ECO:0000256" key="7">
    <source>
        <dbReference type="ARBA" id="ARBA00022763"/>
    </source>
</evidence>
<evidence type="ECO:0000259" key="14">
    <source>
        <dbReference type="SMART" id="SM00475"/>
    </source>
</evidence>
<evidence type="ECO:0000256" key="2">
    <source>
        <dbReference type="ARBA" id="ARBA00012417"/>
    </source>
</evidence>
<proteinExistence type="inferred from homology"/>
<keyword evidence="10 13" id="KW-0234">DNA repair</keyword>
<evidence type="ECO:0000256" key="11">
    <source>
        <dbReference type="ARBA" id="ARBA00049244"/>
    </source>
</evidence>
<dbReference type="GO" id="GO:0006261">
    <property type="term" value="P:DNA-templated DNA replication"/>
    <property type="evidence" value="ECO:0007669"/>
    <property type="project" value="UniProtKB-UniRule"/>
</dbReference>
<evidence type="ECO:0000256" key="4">
    <source>
        <dbReference type="ARBA" id="ARBA00022679"/>
    </source>
</evidence>
<dbReference type="GO" id="GO:0006302">
    <property type="term" value="P:double-strand break repair"/>
    <property type="evidence" value="ECO:0007669"/>
    <property type="project" value="TreeGrafter"/>
</dbReference>
<comment type="caution">
    <text evidence="16">The sequence shown here is derived from an EMBL/GenBank/DDBJ whole genome shotgun (WGS) entry which is preliminary data.</text>
</comment>
<evidence type="ECO:0000259" key="15">
    <source>
        <dbReference type="SMART" id="SM00482"/>
    </source>
</evidence>
<dbReference type="GO" id="GO:0003677">
    <property type="term" value="F:DNA binding"/>
    <property type="evidence" value="ECO:0007669"/>
    <property type="project" value="UniProtKB-UniRule"/>
</dbReference>
<dbReference type="PRINTS" id="PR00868">
    <property type="entry name" value="DNAPOLI"/>
</dbReference>
<dbReference type="SUPFAM" id="SSF88723">
    <property type="entry name" value="PIN domain-like"/>
    <property type="match status" value="1"/>
</dbReference>
<dbReference type="NCBIfam" id="TIGR00593">
    <property type="entry name" value="pola"/>
    <property type="match status" value="1"/>
</dbReference>
<dbReference type="PROSITE" id="PS00447">
    <property type="entry name" value="DNA_POLYMERASE_A"/>
    <property type="match status" value="1"/>
</dbReference>
<evidence type="ECO:0000256" key="12">
    <source>
        <dbReference type="NCBIfam" id="TIGR00593"/>
    </source>
</evidence>
<dbReference type="InterPro" id="IPR020046">
    <property type="entry name" value="5-3_exonucl_a-hlix_arch_N"/>
</dbReference>
<dbReference type="Gene3D" id="3.30.420.10">
    <property type="entry name" value="Ribonuclease H-like superfamily/Ribonuclease H"/>
    <property type="match status" value="1"/>
</dbReference>
<dbReference type="InterPro" id="IPR018320">
    <property type="entry name" value="DNA_polymerase_1"/>
</dbReference>
<evidence type="ECO:0000256" key="6">
    <source>
        <dbReference type="ARBA" id="ARBA00022705"/>
    </source>
</evidence>
<dbReference type="GO" id="GO:0008409">
    <property type="term" value="F:5'-3' exonuclease activity"/>
    <property type="evidence" value="ECO:0007669"/>
    <property type="project" value="UniProtKB-UniRule"/>
</dbReference>
<evidence type="ECO:0000256" key="13">
    <source>
        <dbReference type="RuleBase" id="RU004460"/>
    </source>
</evidence>
<feature type="domain" description="DNA-directed DNA polymerase family A palm" evidence="15">
    <location>
        <begin position="637"/>
        <end position="843"/>
    </location>
</feature>
<comment type="catalytic activity">
    <reaction evidence="11 13">
        <text>DNA(n) + a 2'-deoxyribonucleoside 5'-triphosphate = DNA(n+1) + diphosphate</text>
        <dbReference type="Rhea" id="RHEA:22508"/>
        <dbReference type="Rhea" id="RHEA-COMP:17339"/>
        <dbReference type="Rhea" id="RHEA-COMP:17340"/>
        <dbReference type="ChEBI" id="CHEBI:33019"/>
        <dbReference type="ChEBI" id="CHEBI:61560"/>
        <dbReference type="ChEBI" id="CHEBI:173112"/>
        <dbReference type="EC" id="2.7.7.7"/>
    </reaction>
</comment>
<name>K6GCM8_9BACT</name>
<evidence type="ECO:0000256" key="8">
    <source>
        <dbReference type="ARBA" id="ARBA00022932"/>
    </source>
</evidence>
<dbReference type="InterPro" id="IPR001098">
    <property type="entry name" value="DNA-dir_DNA_pol_A_palm_dom"/>
</dbReference>
<dbReference type="PANTHER" id="PTHR10133:SF27">
    <property type="entry name" value="DNA POLYMERASE NU"/>
    <property type="match status" value="1"/>
</dbReference>
<dbReference type="FunFam" id="1.10.150.20:FF:000003">
    <property type="entry name" value="DNA polymerase I"/>
    <property type="match status" value="1"/>
</dbReference>
<dbReference type="CDD" id="cd09859">
    <property type="entry name" value="PIN_53EXO"/>
    <property type="match status" value="1"/>
</dbReference>
<keyword evidence="13" id="KW-0269">Exonuclease</keyword>
<dbReference type="GO" id="GO:0003887">
    <property type="term" value="F:DNA-directed DNA polymerase activity"/>
    <property type="evidence" value="ECO:0007669"/>
    <property type="project" value="UniProtKB-UniRule"/>
</dbReference>
<feature type="domain" description="5'-3' exonuclease" evidence="14">
    <location>
        <begin position="12"/>
        <end position="267"/>
    </location>
</feature>
<dbReference type="Gene3D" id="1.20.1060.10">
    <property type="entry name" value="Taq DNA Polymerase, Chain T, domain 4"/>
    <property type="match status" value="1"/>
</dbReference>
<evidence type="ECO:0000313" key="17">
    <source>
        <dbReference type="Proteomes" id="UP000006272"/>
    </source>
</evidence>
<keyword evidence="7 13" id="KW-0227">DNA damage</keyword>
<evidence type="ECO:0000256" key="5">
    <source>
        <dbReference type="ARBA" id="ARBA00022695"/>
    </source>
</evidence>
<evidence type="ECO:0000256" key="9">
    <source>
        <dbReference type="ARBA" id="ARBA00023125"/>
    </source>
</evidence>
<keyword evidence="6 13" id="KW-0235">DNA replication</keyword>
<dbReference type="SMART" id="SM00475">
    <property type="entry name" value="53EXOc"/>
    <property type="match status" value="1"/>
</dbReference>
<protein>
    <recommendedName>
        <fullName evidence="3 12">DNA polymerase I</fullName>
        <ecNumber evidence="2 12">2.7.7.7</ecNumber>
    </recommendedName>
</protein>
<dbReference type="InterPro" id="IPR002298">
    <property type="entry name" value="DNA_polymerase_A"/>
</dbReference>
<evidence type="ECO:0000313" key="16">
    <source>
        <dbReference type="EMBL" id="EKO38859.1"/>
    </source>
</evidence>
<dbReference type="InterPro" id="IPR019760">
    <property type="entry name" value="DNA-dir_DNA_pol_A_CS"/>
</dbReference>
<dbReference type="Pfam" id="PF00476">
    <property type="entry name" value="DNA_pol_A"/>
    <property type="match status" value="1"/>
</dbReference>
<comment type="function">
    <text evidence="13">In addition to polymerase activity, this DNA polymerase exhibits 5'-3' exonuclease activity.</text>
</comment>
<dbReference type="InterPro" id="IPR036279">
    <property type="entry name" value="5-3_exonuclease_C_sf"/>
</dbReference>
<reference evidence="16 17" key="1">
    <citation type="submission" date="2012-07" db="EMBL/GenBank/DDBJ databases">
        <title>Draft genome sequence of Desulfovibrio magneticus str. Maddingley MBC34 obtained from a metagenomic sequence of a methanogenic enrichment isolated from coal-seam formation water in Victoria, Australia.</title>
        <authorList>
            <person name="Greenfield P."/>
            <person name="Hendry P."/>
            <person name="Li D."/>
            <person name="Rosewarne C.P."/>
            <person name="Tran-Dinh N."/>
            <person name="Elbourne L.D.H."/>
            <person name="Paulsen I.T."/>
            <person name="Midgley D.J."/>
        </authorList>
    </citation>
    <scope>NUCLEOTIDE SEQUENCE [LARGE SCALE GENOMIC DNA]</scope>
    <source>
        <strain evidence="17">Maddingley MBC34</strain>
    </source>
</reference>
<organism evidence="16 17">
    <name type="scientific">Solidesulfovibrio magneticus str. Maddingley MBC34</name>
    <dbReference type="NCBI Taxonomy" id="1206767"/>
    <lineage>
        <taxon>Bacteria</taxon>
        <taxon>Pseudomonadati</taxon>
        <taxon>Thermodesulfobacteriota</taxon>
        <taxon>Desulfovibrionia</taxon>
        <taxon>Desulfovibrionales</taxon>
        <taxon>Desulfovibrionaceae</taxon>
        <taxon>Solidesulfovibrio</taxon>
    </lineage>
</organism>
<gene>
    <name evidence="13" type="primary">polA</name>
    <name evidence="16" type="ORF">B193_2449</name>
</gene>
<accession>K6GCM8</accession>
<sequence>MTLANRLGFSKTPLFLVDGSAYIYRGYHAFRDLARSDGFPTSALFMIFRLLFKILKEQEPRHLVFFLDGKGPTFRSNIYAAYKANREAMPEPLARQLEPLRQGLALLGVPVIIPQGAEADDGIASLAARFSPSLPVVIVGADKDLKQCLSDRVVLYDPSGKAEKITTLADFTADCGIAPASWPDLQALVGDSSDNIPGIPGVGPKTALDILRQLPTLEAVRDGLDTIKPKVRDKIVPLLEELFIYRELTRLKTDILPETGLDDALLGAPDAKALREFLLAYELRNLARDIPGQPPAPASPPAAPAGPRAAQLSLFDAPRSATAQPVAAPAVVPPPVIAAPLETLPDPAGQQLALVPLEQGYSLSYGSDELFIDPEPEALAAFLARAVRAAVPSVKALLTVSPAFAAVPLAVWFDLGLAAYLLNPESRAYAFDRLRDSLFADPSVDTEGVSPTDNARAAALLAEVLAARLETAGLTKLVAELEMPLVPVLVAMERAGIGIDKAAFAAFADEVTGRLSGLETDIVALAGKPFNPRSSQQLGEILYTDLGLKAHGKTPGGAASTSQDALERLAGAHPLVDRILEFRKLEKLRSTYLAPMPALADADSRIHTTLNNMATATGRLSSSNPNLQNIPIRGEFGRRMRDCFTAGPGNQLVAADYSQIELRVLAHLSGEPALLDAFAHGADIHARTAAILFDKPEEAIAPDERRQAKTINFGLLYGMGPQKLSRDLGIKLDAAKAFIARYFERLPGLSAFYEGIVEAAKRDGFVTTLAGRRRLLPDISSANSQLSSQARRQAINTVVQGGAADIIKMAMLAAAGDAELAGLGAVLVLQIHDELLLETPEAAAKDAGARLAGLMTGVITLAVPLEVDWGTGRTWGEAH</sequence>
<dbReference type="InterPro" id="IPR008918">
    <property type="entry name" value="HhH2"/>
</dbReference>
<keyword evidence="5 13" id="KW-0548">Nucleotidyltransferase</keyword>
<dbReference type="Proteomes" id="UP000006272">
    <property type="component" value="Unassembled WGS sequence"/>
</dbReference>
<keyword evidence="9 13" id="KW-0238">DNA-binding</keyword>
<dbReference type="Gene3D" id="1.10.150.20">
    <property type="entry name" value="5' to 3' exonuclease, C-terminal subdomain"/>
    <property type="match status" value="2"/>
</dbReference>
<dbReference type="EMBL" id="ALAO01000200">
    <property type="protein sequence ID" value="EKO38859.1"/>
    <property type="molecule type" value="Genomic_DNA"/>
</dbReference>
<dbReference type="CDD" id="cd08637">
    <property type="entry name" value="DNA_pol_A_pol_I_C"/>
    <property type="match status" value="1"/>
</dbReference>
<dbReference type="InterPro" id="IPR002421">
    <property type="entry name" value="5-3_exonuclease"/>
</dbReference>
<dbReference type="CDD" id="cd09898">
    <property type="entry name" value="H3TH_53EXO"/>
    <property type="match status" value="1"/>
</dbReference>
<dbReference type="Gene3D" id="3.30.70.370">
    <property type="match status" value="1"/>
</dbReference>
<keyword evidence="13" id="KW-0378">Hydrolase</keyword>
<dbReference type="InterPro" id="IPR020045">
    <property type="entry name" value="DNA_polI_H3TH"/>
</dbReference>
<dbReference type="SMART" id="SM00279">
    <property type="entry name" value="HhH2"/>
    <property type="match status" value="1"/>
</dbReference>
<dbReference type="PANTHER" id="PTHR10133">
    <property type="entry name" value="DNA POLYMERASE I"/>
    <property type="match status" value="1"/>
</dbReference>
<dbReference type="PATRIC" id="fig|1206767.3.peg.2395"/>
<keyword evidence="8 13" id="KW-0239">DNA-directed DNA polymerase</keyword>
<keyword evidence="4 13" id="KW-0808">Transferase</keyword>
<dbReference type="AlphaFoldDB" id="K6GCM8"/>
<dbReference type="SMART" id="SM00482">
    <property type="entry name" value="POLAc"/>
    <property type="match status" value="1"/>
</dbReference>
<dbReference type="EC" id="2.7.7.7" evidence="2 12"/>
<keyword evidence="13" id="KW-0540">Nuclease</keyword>
<dbReference type="Gene3D" id="3.40.50.1010">
    <property type="entry name" value="5'-nuclease"/>
    <property type="match status" value="1"/>
</dbReference>
<dbReference type="InterPro" id="IPR036397">
    <property type="entry name" value="RNaseH_sf"/>
</dbReference>
<evidence type="ECO:0000256" key="10">
    <source>
        <dbReference type="ARBA" id="ARBA00023204"/>
    </source>
</evidence>
<evidence type="ECO:0000256" key="3">
    <source>
        <dbReference type="ARBA" id="ARBA00020311"/>
    </source>
</evidence>
<dbReference type="Pfam" id="PF01367">
    <property type="entry name" value="5_3_exonuc"/>
    <property type="match status" value="1"/>
</dbReference>
<dbReference type="Pfam" id="PF02739">
    <property type="entry name" value="5_3_exonuc_N"/>
    <property type="match status" value="1"/>
</dbReference>
<comment type="similarity">
    <text evidence="1 13">Belongs to the DNA polymerase type-A family.</text>
</comment>
<evidence type="ECO:0000256" key="1">
    <source>
        <dbReference type="ARBA" id="ARBA00007705"/>
    </source>
</evidence>
<dbReference type="FunFam" id="1.10.150.20:FF:000002">
    <property type="entry name" value="DNA polymerase I"/>
    <property type="match status" value="1"/>
</dbReference>
<dbReference type="InterPro" id="IPR043502">
    <property type="entry name" value="DNA/RNA_pol_sf"/>
</dbReference>
<dbReference type="SUPFAM" id="SSF56672">
    <property type="entry name" value="DNA/RNA polymerases"/>
    <property type="match status" value="1"/>
</dbReference>